<evidence type="ECO:0000256" key="1">
    <source>
        <dbReference type="SAM" id="MobiDB-lite"/>
    </source>
</evidence>
<reference evidence="2" key="2">
    <citation type="submission" date="2023-05" db="EMBL/GenBank/DDBJ databases">
        <authorList>
            <consortium name="Lawrence Berkeley National Laboratory"/>
            <person name="Steindorff A."/>
            <person name="Hensen N."/>
            <person name="Bonometti L."/>
            <person name="Westerberg I."/>
            <person name="Brannstrom I.O."/>
            <person name="Guillou S."/>
            <person name="Cros-Aarteil S."/>
            <person name="Calhoun S."/>
            <person name="Haridas S."/>
            <person name="Kuo A."/>
            <person name="Mondo S."/>
            <person name="Pangilinan J."/>
            <person name="Riley R."/>
            <person name="Labutti K."/>
            <person name="Andreopoulos B."/>
            <person name="Lipzen A."/>
            <person name="Chen C."/>
            <person name="Yanf M."/>
            <person name="Daum C."/>
            <person name="Ng V."/>
            <person name="Clum A."/>
            <person name="Ohm R."/>
            <person name="Martin F."/>
            <person name="Silar P."/>
            <person name="Natvig D."/>
            <person name="Lalanne C."/>
            <person name="Gautier V."/>
            <person name="Ament-Velasquez S.L."/>
            <person name="Kruys A."/>
            <person name="Hutchinson M.I."/>
            <person name="Powell A.J."/>
            <person name="Barry K."/>
            <person name="Miller A.N."/>
            <person name="Grigoriev I.V."/>
            <person name="Debuchy R."/>
            <person name="Gladieux P."/>
            <person name="Thoren M.H."/>
            <person name="Johannesson H."/>
        </authorList>
    </citation>
    <scope>NUCLEOTIDE SEQUENCE</scope>
    <source>
        <strain evidence="2">CBS 731.68</strain>
    </source>
</reference>
<reference evidence="2" key="1">
    <citation type="journal article" date="2023" name="Mol. Phylogenet. Evol.">
        <title>Genome-scale phylogeny and comparative genomics of the fungal order Sordariales.</title>
        <authorList>
            <person name="Hensen N."/>
            <person name="Bonometti L."/>
            <person name="Westerberg I."/>
            <person name="Brannstrom I.O."/>
            <person name="Guillou S."/>
            <person name="Cros-Aarteil S."/>
            <person name="Calhoun S."/>
            <person name="Haridas S."/>
            <person name="Kuo A."/>
            <person name="Mondo S."/>
            <person name="Pangilinan J."/>
            <person name="Riley R."/>
            <person name="LaButti K."/>
            <person name="Andreopoulos B."/>
            <person name="Lipzen A."/>
            <person name="Chen C."/>
            <person name="Yan M."/>
            <person name="Daum C."/>
            <person name="Ng V."/>
            <person name="Clum A."/>
            <person name="Steindorff A."/>
            <person name="Ohm R.A."/>
            <person name="Martin F."/>
            <person name="Silar P."/>
            <person name="Natvig D.O."/>
            <person name="Lalanne C."/>
            <person name="Gautier V."/>
            <person name="Ament-Velasquez S.L."/>
            <person name="Kruys A."/>
            <person name="Hutchinson M.I."/>
            <person name="Powell A.J."/>
            <person name="Barry K."/>
            <person name="Miller A.N."/>
            <person name="Grigoriev I.V."/>
            <person name="Debuchy R."/>
            <person name="Gladieux P."/>
            <person name="Hiltunen Thoren M."/>
            <person name="Johannesson H."/>
        </authorList>
    </citation>
    <scope>NUCLEOTIDE SEQUENCE</scope>
    <source>
        <strain evidence="2">CBS 731.68</strain>
    </source>
</reference>
<dbReference type="Proteomes" id="UP001302602">
    <property type="component" value="Unassembled WGS sequence"/>
</dbReference>
<dbReference type="GeneID" id="87827788"/>
<feature type="region of interest" description="Disordered" evidence="1">
    <location>
        <begin position="180"/>
        <end position="217"/>
    </location>
</feature>
<proteinExistence type="predicted"/>
<dbReference type="EMBL" id="MU853224">
    <property type="protein sequence ID" value="KAK4127047.1"/>
    <property type="molecule type" value="Genomic_DNA"/>
</dbReference>
<evidence type="ECO:0000313" key="2">
    <source>
        <dbReference type="EMBL" id="KAK4127047.1"/>
    </source>
</evidence>
<evidence type="ECO:0000313" key="3">
    <source>
        <dbReference type="Proteomes" id="UP001302602"/>
    </source>
</evidence>
<accession>A0AAN6U617</accession>
<feature type="compositionally biased region" description="Basic and acidic residues" evidence="1">
    <location>
        <begin position="70"/>
        <end position="80"/>
    </location>
</feature>
<protein>
    <submittedName>
        <fullName evidence="2">Uncharacterized protein</fullName>
    </submittedName>
</protein>
<name>A0AAN6U617_9PEZI</name>
<dbReference type="AlphaFoldDB" id="A0AAN6U617"/>
<gene>
    <name evidence="2" type="ORF">N657DRAFT_630949</name>
</gene>
<keyword evidence="3" id="KW-1185">Reference proteome</keyword>
<organism evidence="2 3">
    <name type="scientific">Parathielavia appendiculata</name>
    <dbReference type="NCBI Taxonomy" id="2587402"/>
    <lineage>
        <taxon>Eukaryota</taxon>
        <taxon>Fungi</taxon>
        <taxon>Dikarya</taxon>
        <taxon>Ascomycota</taxon>
        <taxon>Pezizomycotina</taxon>
        <taxon>Sordariomycetes</taxon>
        <taxon>Sordariomycetidae</taxon>
        <taxon>Sordariales</taxon>
        <taxon>Chaetomiaceae</taxon>
        <taxon>Parathielavia</taxon>
    </lineage>
</organism>
<comment type="caution">
    <text evidence="2">The sequence shown here is derived from an EMBL/GenBank/DDBJ whole genome shotgun (WGS) entry which is preliminary data.</text>
</comment>
<sequence length="217" mass="23068">MASKSSSSTDTPPQKSSWPWSGRKRRNSETSLSSLRELVTGRRNSLSAADAPEVNRLRKKAPGSSAAKPRAPEDKTDVEKVAAAPAGPGDAKNKSKSQSRSGSPLFPDENPKHQSGGTQAHNAMLVKLDLAAVDQQLELSSKARENTCLLTPVSIRVGDHASAYPISTILFVALSPVHSHTSSSKAVSPPGQPEPSSKRLGVTLPRDPASRARRFSF</sequence>
<feature type="region of interest" description="Disordered" evidence="1">
    <location>
        <begin position="1"/>
        <end position="117"/>
    </location>
</feature>
<dbReference type="RefSeq" id="XP_062650818.1">
    <property type="nucleotide sequence ID" value="XM_062791019.1"/>
</dbReference>
<feature type="compositionally biased region" description="Polar residues" evidence="1">
    <location>
        <begin position="1"/>
        <end position="19"/>
    </location>
</feature>